<evidence type="ECO:0000313" key="3">
    <source>
        <dbReference type="Proteomes" id="UP000568106"/>
    </source>
</evidence>
<name>A0A7W8IJE4_9BACT</name>
<dbReference type="Pfam" id="PF01740">
    <property type="entry name" value="STAS"/>
    <property type="match status" value="1"/>
</dbReference>
<organism evidence="2 3">
    <name type="scientific">Tunturiibacter empetritectus</name>
    <dbReference type="NCBI Taxonomy" id="3069691"/>
    <lineage>
        <taxon>Bacteria</taxon>
        <taxon>Pseudomonadati</taxon>
        <taxon>Acidobacteriota</taxon>
        <taxon>Terriglobia</taxon>
        <taxon>Terriglobales</taxon>
        <taxon>Acidobacteriaceae</taxon>
        <taxon>Tunturiibacter</taxon>
    </lineage>
</organism>
<sequence>MPEEVAAKLPEVPAKPLTYDVKREGETAVVKCHGRLVAGLTDGFYKELKEVASSSKVLVLDLEDLTYVDSMGLGTIVRLYAHAKSAGCEFQLLHLGKQLRNLLKMTNLLSTLASAEGHGITVA</sequence>
<gene>
    <name evidence="2" type="ORF">HDF09_002938</name>
</gene>
<keyword evidence="3" id="KW-1185">Reference proteome</keyword>
<dbReference type="SUPFAM" id="SSF52091">
    <property type="entry name" value="SpoIIaa-like"/>
    <property type="match status" value="1"/>
</dbReference>
<dbReference type="EMBL" id="JACHDY010000004">
    <property type="protein sequence ID" value="MBB5318241.1"/>
    <property type="molecule type" value="Genomic_DNA"/>
</dbReference>
<reference evidence="2" key="1">
    <citation type="submission" date="2020-08" db="EMBL/GenBank/DDBJ databases">
        <title>Genomic Encyclopedia of Type Strains, Phase IV (KMG-V): Genome sequencing to study the core and pangenomes of soil and plant-associated prokaryotes.</title>
        <authorList>
            <person name="Whitman W."/>
        </authorList>
    </citation>
    <scope>NUCLEOTIDE SEQUENCE [LARGE SCALE GENOMIC DNA]</scope>
    <source>
        <strain evidence="2">M8UP27</strain>
    </source>
</reference>
<dbReference type="CDD" id="cd07043">
    <property type="entry name" value="STAS_anti-anti-sigma_factors"/>
    <property type="match status" value="1"/>
</dbReference>
<proteinExistence type="predicted"/>
<dbReference type="PROSITE" id="PS50801">
    <property type="entry name" value="STAS"/>
    <property type="match status" value="1"/>
</dbReference>
<dbReference type="GO" id="GO:0043856">
    <property type="term" value="F:anti-sigma factor antagonist activity"/>
    <property type="evidence" value="ECO:0007669"/>
    <property type="project" value="TreeGrafter"/>
</dbReference>
<protein>
    <submittedName>
        <fullName evidence="2">Anti-sigma B factor antagonist</fullName>
    </submittedName>
</protein>
<comment type="caution">
    <text evidence="2">The sequence shown here is derived from an EMBL/GenBank/DDBJ whole genome shotgun (WGS) entry which is preliminary data.</text>
</comment>
<evidence type="ECO:0000259" key="1">
    <source>
        <dbReference type="PROSITE" id="PS50801"/>
    </source>
</evidence>
<evidence type="ECO:0000313" key="2">
    <source>
        <dbReference type="EMBL" id="MBB5318241.1"/>
    </source>
</evidence>
<dbReference type="InterPro" id="IPR002645">
    <property type="entry name" value="STAS_dom"/>
</dbReference>
<feature type="domain" description="STAS" evidence="1">
    <location>
        <begin position="17"/>
        <end position="123"/>
    </location>
</feature>
<dbReference type="Proteomes" id="UP000568106">
    <property type="component" value="Unassembled WGS sequence"/>
</dbReference>
<dbReference type="AlphaFoldDB" id="A0A7W8IJE4"/>
<dbReference type="InterPro" id="IPR036513">
    <property type="entry name" value="STAS_dom_sf"/>
</dbReference>
<dbReference type="Gene3D" id="3.30.750.24">
    <property type="entry name" value="STAS domain"/>
    <property type="match status" value="1"/>
</dbReference>
<dbReference type="PANTHER" id="PTHR33495">
    <property type="entry name" value="ANTI-SIGMA FACTOR ANTAGONIST TM_1081-RELATED-RELATED"/>
    <property type="match status" value="1"/>
</dbReference>
<accession>A0A7W8IJE4</accession>